<dbReference type="AlphaFoldDB" id="A0A2U9IJ93"/>
<dbReference type="OrthoDB" id="146831at2157"/>
<evidence type="ECO:0000313" key="2">
    <source>
        <dbReference type="Proteomes" id="UP000248044"/>
    </source>
</evidence>
<evidence type="ECO:0008006" key="3">
    <source>
        <dbReference type="Google" id="ProtNLM"/>
    </source>
</evidence>
<dbReference type="KEGG" id="abri:DFR85_13070"/>
<gene>
    <name evidence="1" type="ORF">DFR85_13070</name>
</gene>
<organism evidence="1 2">
    <name type="scientific">Acidianus brierleyi</name>
    <dbReference type="NCBI Taxonomy" id="41673"/>
    <lineage>
        <taxon>Archaea</taxon>
        <taxon>Thermoproteota</taxon>
        <taxon>Thermoprotei</taxon>
        <taxon>Sulfolobales</taxon>
        <taxon>Sulfolobaceae</taxon>
        <taxon>Acidianus</taxon>
    </lineage>
</organism>
<name>A0A2U9IJ93_9CREN</name>
<dbReference type="Proteomes" id="UP000248044">
    <property type="component" value="Chromosome"/>
</dbReference>
<proteinExistence type="predicted"/>
<protein>
    <recommendedName>
        <fullName evidence="3">Metallopeptidase</fullName>
    </recommendedName>
</protein>
<reference evidence="1 2" key="1">
    <citation type="submission" date="2018-05" db="EMBL/GenBank/DDBJ databases">
        <title>Complete Genome Sequences of Extremely Thermoacidophilic, Metal-Mobilizing Type-Strain Members of the Archaeal Family Sulfolobaceae: Acidianus brierleyi DSM-1651T, Acidianus sulfidivorans DSM-18786T, Metallosphaera hakonensis DSM-7519T, and Metallosphaera prunae DSM-10039T.</title>
        <authorList>
            <person name="Counts J.A."/>
            <person name="Kelly R.M."/>
        </authorList>
    </citation>
    <scope>NUCLEOTIDE SEQUENCE [LARGE SCALE GENOMIC DNA]</scope>
    <source>
        <strain evidence="1 2">DSM 1651</strain>
    </source>
</reference>
<accession>A0A2U9IJ93</accession>
<keyword evidence="2" id="KW-1185">Reference proteome</keyword>
<evidence type="ECO:0000313" key="1">
    <source>
        <dbReference type="EMBL" id="AWR96036.1"/>
    </source>
</evidence>
<sequence length="135" mass="15435">MPSISSPNTILIEVQGDVLKRMGKRAEAYVQFASFNPSVLGFVKAGSNVIYVNEIPYSRVAIDSEKSHDYLYVVILHEYLHLIGIADEREVRKITLEMVGSKFGENSNAFSFSKMLTFPEDVKIMENRKYFSHYM</sequence>
<dbReference type="EMBL" id="CP029289">
    <property type="protein sequence ID" value="AWR96036.1"/>
    <property type="molecule type" value="Genomic_DNA"/>
</dbReference>